<dbReference type="RefSeq" id="WP_068661666.1">
    <property type="nucleotide sequence ID" value="NZ_LYPB01000035.1"/>
</dbReference>
<dbReference type="AlphaFoldDB" id="A0A198ASP5"/>
<proteinExistence type="predicted"/>
<reference evidence="1 2" key="1">
    <citation type="submission" date="2016-05" db="EMBL/GenBank/DDBJ databases">
        <title>Paenibacillus sp. 1ZS3-15 nov., isolated from the rhizosphere soil.</title>
        <authorList>
            <person name="Zhang X.X."/>
            <person name="Zhang J."/>
        </authorList>
    </citation>
    <scope>NUCLEOTIDE SEQUENCE [LARGE SCALE GENOMIC DNA]</scope>
    <source>
        <strain evidence="1 2">1ZS3-15</strain>
    </source>
</reference>
<sequence>MTNNTLADFNKLTTAEAEALFKREVLSEGFAGFRRLLDSLTDAIKASCDTDMDTVEQSVAKAKRLFPEPVDFSPSWEKIWPELENTIAAKKHIFANVSHVDRAGEWQVIMDNPLVVQEVVCYPALSFEDAAYLYAYFRPKLEKSEYIRLQKIQTVIQEIGS</sequence>
<comment type="caution">
    <text evidence="1">The sequence shown here is derived from an EMBL/GenBank/DDBJ whole genome shotgun (WGS) entry which is preliminary data.</text>
</comment>
<accession>A0A198ASP5</accession>
<name>A0A198ASP5_9BACL</name>
<evidence type="ECO:0000313" key="2">
    <source>
        <dbReference type="Proteomes" id="UP000078454"/>
    </source>
</evidence>
<organism evidence="1 2">
    <name type="scientific">Paenibacillus oryzisoli</name>
    <dbReference type="NCBI Taxonomy" id="1850517"/>
    <lineage>
        <taxon>Bacteria</taxon>
        <taxon>Bacillati</taxon>
        <taxon>Bacillota</taxon>
        <taxon>Bacilli</taxon>
        <taxon>Bacillales</taxon>
        <taxon>Paenibacillaceae</taxon>
        <taxon>Paenibacillus</taxon>
    </lineage>
</organism>
<keyword evidence="2" id="KW-1185">Reference proteome</keyword>
<protein>
    <submittedName>
        <fullName evidence="1">Uncharacterized protein</fullName>
    </submittedName>
</protein>
<dbReference type="OrthoDB" id="2678291at2"/>
<gene>
    <name evidence="1" type="ORF">A8708_08460</name>
</gene>
<dbReference type="Proteomes" id="UP000078454">
    <property type="component" value="Unassembled WGS sequence"/>
</dbReference>
<evidence type="ECO:0000313" key="1">
    <source>
        <dbReference type="EMBL" id="OAS23888.1"/>
    </source>
</evidence>
<dbReference type="EMBL" id="LYPB01000035">
    <property type="protein sequence ID" value="OAS23888.1"/>
    <property type="molecule type" value="Genomic_DNA"/>
</dbReference>
<dbReference type="STRING" id="1850517.A8708_08460"/>